<feature type="region of interest" description="Disordered" evidence="1">
    <location>
        <begin position="124"/>
        <end position="147"/>
    </location>
</feature>
<evidence type="ECO:0000256" key="1">
    <source>
        <dbReference type="SAM" id="MobiDB-lite"/>
    </source>
</evidence>
<dbReference type="AlphaFoldDB" id="A0A9N9A4X2"/>
<dbReference type="OrthoDB" id="10547111at2759"/>
<keyword evidence="3" id="KW-1185">Reference proteome</keyword>
<dbReference type="Proteomes" id="UP000789396">
    <property type="component" value="Unassembled WGS sequence"/>
</dbReference>
<sequence>MGRIWKVPIFIGIKVKINIKPNTPAINDSHKDNIVPETKPTKMSIPETLACLRMIKLRITETIGGIPDMTNAQIVGIYFERIKYRRIGKPISTNISNKGNNIFILFLLFFGAELVLSVEGANGSDVDEGTGGSTADEEVESLNGRAT</sequence>
<gene>
    <name evidence="2" type="ORF">RFULGI_LOCUS3162</name>
</gene>
<organism evidence="2 3">
    <name type="scientific">Racocetra fulgida</name>
    <dbReference type="NCBI Taxonomy" id="60492"/>
    <lineage>
        <taxon>Eukaryota</taxon>
        <taxon>Fungi</taxon>
        <taxon>Fungi incertae sedis</taxon>
        <taxon>Mucoromycota</taxon>
        <taxon>Glomeromycotina</taxon>
        <taxon>Glomeromycetes</taxon>
        <taxon>Diversisporales</taxon>
        <taxon>Gigasporaceae</taxon>
        <taxon>Racocetra</taxon>
    </lineage>
</organism>
<reference evidence="2" key="1">
    <citation type="submission" date="2021-06" db="EMBL/GenBank/DDBJ databases">
        <authorList>
            <person name="Kallberg Y."/>
            <person name="Tangrot J."/>
            <person name="Rosling A."/>
        </authorList>
    </citation>
    <scope>NUCLEOTIDE SEQUENCE</scope>
    <source>
        <strain evidence="2">IN212</strain>
    </source>
</reference>
<dbReference type="EMBL" id="CAJVPZ010002634">
    <property type="protein sequence ID" value="CAG8516862.1"/>
    <property type="molecule type" value="Genomic_DNA"/>
</dbReference>
<protein>
    <submittedName>
        <fullName evidence="2">994_t:CDS:1</fullName>
    </submittedName>
</protein>
<accession>A0A9N9A4X2</accession>
<evidence type="ECO:0000313" key="2">
    <source>
        <dbReference type="EMBL" id="CAG8516862.1"/>
    </source>
</evidence>
<proteinExistence type="predicted"/>
<evidence type="ECO:0000313" key="3">
    <source>
        <dbReference type="Proteomes" id="UP000789396"/>
    </source>
</evidence>
<comment type="caution">
    <text evidence="2">The sequence shown here is derived from an EMBL/GenBank/DDBJ whole genome shotgun (WGS) entry which is preliminary data.</text>
</comment>
<name>A0A9N9A4X2_9GLOM</name>